<dbReference type="Proteomes" id="UP000030960">
    <property type="component" value="Unassembled WGS sequence"/>
</dbReference>
<dbReference type="STRING" id="561184.SAMN05216376_103267"/>
<dbReference type="AlphaFoldDB" id="A0A0B3S4N4"/>
<keyword evidence="3" id="KW-1185">Reference proteome</keyword>
<sequence>METKIIKTSGIGIHVLLFGLVLLAIGLGLALNILSLRGRSDREALQIVGLVFMVVGAVPFLMGLRLLLAGPKGLHLTPTGFRDARMFRNEIPWSALQSVTIGKSNNGRWDAVLLQVSPDAYKAAGVRFFSKMVTSRPDAGIGYTRNMLSTSLDDFGNEVLDYANKARQRAA</sequence>
<evidence type="ECO:0000313" key="3">
    <source>
        <dbReference type="Proteomes" id="UP000030960"/>
    </source>
</evidence>
<evidence type="ECO:0000256" key="1">
    <source>
        <dbReference type="SAM" id="Phobius"/>
    </source>
</evidence>
<protein>
    <recommendedName>
        <fullName evidence="4">PH domain-containing protein</fullName>
    </recommendedName>
</protein>
<feature type="transmembrane region" description="Helical" evidence="1">
    <location>
        <begin position="12"/>
        <end position="35"/>
    </location>
</feature>
<evidence type="ECO:0008006" key="4">
    <source>
        <dbReference type="Google" id="ProtNLM"/>
    </source>
</evidence>
<dbReference type="RefSeq" id="WP_043136342.1">
    <property type="nucleotide sequence ID" value="NZ_BMGQ01000001.1"/>
</dbReference>
<evidence type="ECO:0000313" key="2">
    <source>
        <dbReference type="EMBL" id="KHQ55227.1"/>
    </source>
</evidence>
<dbReference type="OrthoDB" id="10000940at2"/>
<comment type="caution">
    <text evidence="2">The sequence shown here is derived from an EMBL/GenBank/DDBJ whole genome shotgun (WGS) entry which is preliminary data.</text>
</comment>
<keyword evidence="1" id="KW-0472">Membrane</keyword>
<dbReference type="GeneID" id="66500265"/>
<reference evidence="2 3" key="1">
    <citation type="submission" date="2014-10" db="EMBL/GenBank/DDBJ databases">
        <title>Genome sequence of Ponticoccus sp. strain UMTAT08 isolated from clonal culture of toxic dinoflagellate Alexandrium tamiyavanichii.</title>
        <authorList>
            <person name="Gan H.Y."/>
            <person name="Muhd D.-D."/>
            <person name="Mohd Noor M.E."/>
            <person name="Yeong Y.S."/>
            <person name="Usup G."/>
        </authorList>
    </citation>
    <scope>NUCLEOTIDE SEQUENCE [LARGE SCALE GENOMIC DNA]</scope>
    <source>
        <strain evidence="2 3">UMTAT08</strain>
    </source>
</reference>
<proteinExistence type="predicted"/>
<keyword evidence="1" id="KW-1133">Transmembrane helix</keyword>
<feature type="transmembrane region" description="Helical" evidence="1">
    <location>
        <begin position="47"/>
        <end position="68"/>
    </location>
</feature>
<gene>
    <name evidence="2" type="ORF">OA50_00263</name>
</gene>
<accession>A0A0B3S4N4</accession>
<organism evidence="2 3">
    <name type="scientific">Mameliella alba</name>
    <dbReference type="NCBI Taxonomy" id="561184"/>
    <lineage>
        <taxon>Bacteria</taxon>
        <taxon>Pseudomonadati</taxon>
        <taxon>Pseudomonadota</taxon>
        <taxon>Alphaproteobacteria</taxon>
        <taxon>Rhodobacterales</taxon>
        <taxon>Roseobacteraceae</taxon>
        <taxon>Mameliella</taxon>
    </lineage>
</organism>
<keyword evidence="1" id="KW-0812">Transmembrane</keyword>
<accession>A0A225Q5L7</accession>
<dbReference type="EMBL" id="JSUQ01000001">
    <property type="protein sequence ID" value="KHQ55227.1"/>
    <property type="molecule type" value="Genomic_DNA"/>
</dbReference>
<name>A0A0B3S4N4_9RHOB</name>